<evidence type="ECO:0000313" key="2">
    <source>
        <dbReference type="Proteomes" id="UP000299102"/>
    </source>
</evidence>
<comment type="caution">
    <text evidence="1">The sequence shown here is derived from an EMBL/GenBank/DDBJ whole genome shotgun (WGS) entry which is preliminary data.</text>
</comment>
<keyword evidence="2" id="KW-1185">Reference proteome</keyword>
<evidence type="ECO:0000313" key="1">
    <source>
        <dbReference type="EMBL" id="GBP30182.1"/>
    </source>
</evidence>
<gene>
    <name evidence="1" type="ORF">EVAR_94490_1</name>
</gene>
<organism evidence="1 2">
    <name type="scientific">Eumeta variegata</name>
    <name type="common">Bagworm moth</name>
    <name type="synonym">Eumeta japonica</name>
    <dbReference type="NCBI Taxonomy" id="151549"/>
    <lineage>
        <taxon>Eukaryota</taxon>
        <taxon>Metazoa</taxon>
        <taxon>Ecdysozoa</taxon>
        <taxon>Arthropoda</taxon>
        <taxon>Hexapoda</taxon>
        <taxon>Insecta</taxon>
        <taxon>Pterygota</taxon>
        <taxon>Neoptera</taxon>
        <taxon>Endopterygota</taxon>
        <taxon>Lepidoptera</taxon>
        <taxon>Glossata</taxon>
        <taxon>Ditrysia</taxon>
        <taxon>Tineoidea</taxon>
        <taxon>Psychidae</taxon>
        <taxon>Oiketicinae</taxon>
        <taxon>Eumeta</taxon>
    </lineage>
</organism>
<dbReference type="Proteomes" id="UP000299102">
    <property type="component" value="Unassembled WGS sequence"/>
</dbReference>
<dbReference type="AlphaFoldDB" id="A0A4C1UW16"/>
<sequence>MMFGYASACSTRRNVSIFDTHFPQQIHSFALVPICCNSQADSVTSTKYNITQNHSEDAEAGTSGSVVIEINDEFSGEPLELKSSKGPFSPDVLDAISETQKKRFLTEIKKKNINSLSASIIKRKKEKQSNEDCITKKKLEILELQKQQEVLKLEKTKNILELDI</sequence>
<dbReference type="EMBL" id="BGZK01000230">
    <property type="protein sequence ID" value="GBP30182.1"/>
    <property type="molecule type" value="Genomic_DNA"/>
</dbReference>
<reference evidence="1 2" key="1">
    <citation type="journal article" date="2019" name="Commun. Biol.">
        <title>The bagworm genome reveals a unique fibroin gene that provides high tensile strength.</title>
        <authorList>
            <person name="Kono N."/>
            <person name="Nakamura H."/>
            <person name="Ohtoshi R."/>
            <person name="Tomita M."/>
            <person name="Numata K."/>
            <person name="Arakawa K."/>
        </authorList>
    </citation>
    <scope>NUCLEOTIDE SEQUENCE [LARGE SCALE GENOMIC DNA]</scope>
</reference>
<protein>
    <submittedName>
        <fullName evidence="1">Uncharacterized protein</fullName>
    </submittedName>
</protein>
<dbReference type="OrthoDB" id="6340111at2759"/>
<accession>A0A4C1UW16</accession>
<proteinExistence type="predicted"/>
<name>A0A4C1UW16_EUMVA</name>